<proteinExistence type="predicted"/>
<sequence>MTTQNTTGIIKVAVIGGGPAGLGAAIELNKLPFVDWNVYEQATAIREIGAGISIQPSTWRLLEVMGAAKNFHSKNIYRPRDNHAVQHRNGRTGELLYSHGQEGTPLDQLHARTQRSTLQQALLKEVDQSRVHVAHRLVKVERQLSGKLKLRFENGYSDEVDLVVGADGIRSVVRDYAFPEHRISYTGKTAYRVIVPEEAIAHLNIPDAITFWHGPDSWLYTCALGGGKYEITSMARELDKDADKVSWGQHAAIEDHTRHFKEFLPLVKDVVAFSNEIKQYAMFAGPRLDRIIAQDSVVLVGDASHPLSGAFGAGAGFALEDVYTLGQALKWAHENNLGIAAALGLVDKVRSPHYEKLYDILNEFGNTDSYIRSQNPPLSFDDAVAIIAKEIWSIRHHWIYDYDIQQVWKDAVEAEKSRNTVAGGSLLKGTQSLNNISIAAEAQSKL</sequence>
<dbReference type="Gene3D" id="3.50.50.60">
    <property type="entry name" value="FAD/NAD(P)-binding domain"/>
    <property type="match status" value="1"/>
</dbReference>
<evidence type="ECO:0000256" key="3">
    <source>
        <dbReference type="ARBA" id="ARBA00023002"/>
    </source>
</evidence>
<evidence type="ECO:0000313" key="6">
    <source>
        <dbReference type="Proteomes" id="UP001583193"/>
    </source>
</evidence>
<gene>
    <name evidence="5" type="ORF">Plec18167_005746</name>
</gene>
<protein>
    <recommendedName>
        <fullName evidence="4">FAD-binding domain-containing protein</fullName>
    </recommendedName>
</protein>
<feature type="domain" description="FAD-binding" evidence="4">
    <location>
        <begin position="11"/>
        <end position="329"/>
    </location>
</feature>
<dbReference type="Pfam" id="PF01494">
    <property type="entry name" value="FAD_binding_3"/>
    <property type="match status" value="1"/>
</dbReference>
<accession>A0ABR3XGL2</accession>
<evidence type="ECO:0000256" key="2">
    <source>
        <dbReference type="ARBA" id="ARBA00022827"/>
    </source>
</evidence>
<dbReference type="PANTHER" id="PTHR46720:SF3">
    <property type="entry name" value="FAD-BINDING DOMAIN-CONTAINING PROTEIN-RELATED"/>
    <property type="match status" value="1"/>
</dbReference>
<organism evidence="5 6">
    <name type="scientific">Paecilomyces lecythidis</name>
    <dbReference type="NCBI Taxonomy" id="3004212"/>
    <lineage>
        <taxon>Eukaryota</taxon>
        <taxon>Fungi</taxon>
        <taxon>Dikarya</taxon>
        <taxon>Ascomycota</taxon>
        <taxon>Pezizomycotina</taxon>
        <taxon>Eurotiomycetes</taxon>
        <taxon>Eurotiomycetidae</taxon>
        <taxon>Eurotiales</taxon>
        <taxon>Thermoascaceae</taxon>
        <taxon>Paecilomyces</taxon>
    </lineage>
</organism>
<dbReference type="InterPro" id="IPR036188">
    <property type="entry name" value="FAD/NAD-bd_sf"/>
</dbReference>
<dbReference type="InterPro" id="IPR002938">
    <property type="entry name" value="FAD-bd"/>
</dbReference>
<keyword evidence="6" id="KW-1185">Reference proteome</keyword>
<dbReference type="PRINTS" id="PR00420">
    <property type="entry name" value="RNGMNOXGNASE"/>
</dbReference>
<name>A0ABR3XGL2_9EURO</name>
<evidence type="ECO:0000259" key="4">
    <source>
        <dbReference type="Pfam" id="PF01494"/>
    </source>
</evidence>
<comment type="caution">
    <text evidence="5">The sequence shown here is derived from an EMBL/GenBank/DDBJ whole genome shotgun (WGS) entry which is preliminary data.</text>
</comment>
<reference evidence="5 6" key="1">
    <citation type="journal article" date="2024" name="IMA Fungus">
        <title>IMA Genome - F19 : A genome assembly and annotation guide to empower mycologists, including annotated draft genome sequences of Ceratocystis pirilliformis, Diaporthe australafricana, Fusarium ophioides, Paecilomyces lecythidis, and Sporothrix stenoceras.</title>
        <authorList>
            <person name="Aylward J."/>
            <person name="Wilson A.M."/>
            <person name="Visagie C.M."/>
            <person name="Spraker J."/>
            <person name="Barnes I."/>
            <person name="Buitendag C."/>
            <person name="Ceriani C."/>
            <person name="Del Mar Angel L."/>
            <person name="du Plessis D."/>
            <person name="Fuchs T."/>
            <person name="Gasser K."/>
            <person name="Kramer D."/>
            <person name="Li W."/>
            <person name="Munsamy K."/>
            <person name="Piso A."/>
            <person name="Price J.L."/>
            <person name="Sonnekus B."/>
            <person name="Thomas C."/>
            <person name="van der Nest A."/>
            <person name="van Dijk A."/>
            <person name="van Heerden A."/>
            <person name="van Vuuren N."/>
            <person name="Yilmaz N."/>
            <person name="Duong T.A."/>
            <person name="van der Merwe N.A."/>
            <person name="Wingfield M.J."/>
            <person name="Wingfield B.D."/>
        </authorList>
    </citation>
    <scope>NUCLEOTIDE SEQUENCE [LARGE SCALE GENOMIC DNA]</scope>
    <source>
        <strain evidence="5 6">CMW 18167</strain>
    </source>
</reference>
<keyword evidence="3" id="KW-0560">Oxidoreductase</keyword>
<dbReference type="PANTHER" id="PTHR46720">
    <property type="entry name" value="HYDROXYLASE, PUTATIVE (AFU_ORTHOLOGUE AFUA_3G01460)-RELATED"/>
    <property type="match status" value="1"/>
</dbReference>
<keyword evidence="2" id="KW-0274">FAD</keyword>
<evidence type="ECO:0000256" key="1">
    <source>
        <dbReference type="ARBA" id="ARBA00022630"/>
    </source>
</evidence>
<dbReference type="InterPro" id="IPR051104">
    <property type="entry name" value="FAD_monoxygenase"/>
</dbReference>
<evidence type="ECO:0000313" key="5">
    <source>
        <dbReference type="EMBL" id="KAL1875078.1"/>
    </source>
</evidence>
<keyword evidence="1" id="KW-0285">Flavoprotein</keyword>
<dbReference type="Proteomes" id="UP001583193">
    <property type="component" value="Unassembled WGS sequence"/>
</dbReference>
<dbReference type="EMBL" id="JAVDPF010000018">
    <property type="protein sequence ID" value="KAL1875078.1"/>
    <property type="molecule type" value="Genomic_DNA"/>
</dbReference>
<dbReference type="SUPFAM" id="SSF51905">
    <property type="entry name" value="FAD/NAD(P)-binding domain"/>
    <property type="match status" value="1"/>
</dbReference>